<organism evidence="9 10">
    <name type="scientific">Janibacter alkaliphilus</name>
    <dbReference type="NCBI Taxonomy" id="1069963"/>
    <lineage>
        <taxon>Bacteria</taxon>
        <taxon>Bacillati</taxon>
        <taxon>Actinomycetota</taxon>
        <taxon>Actinomycetes</taxon>
        <taxon>Micrococcales</taxon>
        <taxon>Intrasporangiaceae</taxon>
        <taxon>Janibacter</taxon>
    </lineage>
</organism>
<dbReference type="InterPro" id="IPR050626">
    <property type="entry name" value="Peptidase_M16"/>
</dbReference>
<dbReference type="InterPro" id="IPR007863">
    <property type="entry name" value="Peptidase_M16_C"/>
</dbReference>
<dbReference type="EMBL" id="JACBZX010000001">
    <property type="protein sequence ID" value="NYG37369.1"/>
    <property type="molecule type" value="Genomic_DNA"/>
</dbReference>
<evidence type="ECO:0000313" key="10">
    <source>
        <dbReference type="Proteomes" id="UP000592181"/>
    </source>
</evidence>
<dbReference type="GO" id="GO:0008237">
    <property type="term" value="F:metallopeptidase activity"/>
    <property type="evidence" value="ECO:0007669"/>
    <property type="project" value="UniProtKB-KW"/>
</dbReference>
<evidence type="ECO:0000313" key="9">
    <source>
        <dbReference type="EMBL" id="NYG37369.1"/>
    </source>
</evidence>
<dbReference type="Pfam" id="PF00675">
    <property type="entry name" value="Peptidase_M16"/>
    <property type="match status" value="1"/>
</dbReference>
<feature type="domain" description="Peptidase M16 C-terminal" evidence="8">
    <location>
        <begin position="176"/>
        <end position="355"/>
    </location>
</feature>
<evidence type="ECO:0000256" key="4">
    <source>
        <dbReference type="ARBA" id="ARBA00022833"/>
    </source>
</evidence>
<dbReference type="GO" id="GO:0046872">
    <property type="term" value="F:metal ion binding"/>
    <property type="evidence" value="ECO:0007669"/>
    <property type="project" value="InterPro"/>
</dbReference>
<keyword evidence="3" id="KW-0378">Hydrolase</keyword>
<dbReference type="GO" id="GO:0006508">
    <property type="term" value="P:proteolysis"/>
    <property type="evidence" value="ECO:0007669"/>
    <property type="project" value="UniProtKB-KW"/>
</dbReference>
<evidence type="ECO:0000256" key="3">
    <source>
        <dbReference type="ARBA" id="ARBA00022801"/>
    </source>
</evidence>
<comment type="similarity">
    <text evidence="1">Belongs to the peptidase M16 family.</text>
</comment>
<feature type="region of interest" description="Disordered" evidence="6">
    <location>
        <begin position="421"/>
        <end position="453"/>
    </location>
</feature>
<dbReference type="PANTHER" id="PTHR43690">
    <property type="entry name" value="NARDILYSIN"/>
    <property type="match status" value="1"/>
</dbReference>
<dbReference type="Proteomes" id="UP000592181">
    <property type="component" value="Unassembled WGS sequence"/>
</dbReference>
<keyword evidence="5" id="KW-0482">Metalloprotease</keyword>
<evidence type="ECO:0000256" key="6">
    <source>
        <dbReference type="SAM" id="MobiDB-lite"/>
    </source>
</evidence>
<keyword evidence="10" id="KW-1185">Reference proteome</keyword>
<dbReference type="AlphaFoldDB" id="A0A852X3C8"/>
<gene>
    <name evidence="9" type="ORF">BJY28_001838</name>
</gene>
<accession>A0A852X3C8</accession>
<reference evidence="9 10" key="1">
    <citation type="submission" date="2020-07" db="EMBL/GenBank/DDBJ databases">
        <title>Sequencing the genomes of 1000 actinobacteria strains.</title>
        <authorList>
            <person name="Klenk H.-P."/>
        </authorList>
    </citation>
    <scope>NUCLEOTIDE SEQUENCE [LARGE SCALE GENOMIC DNA]</scope>
    <source>
        <strain evidence="9 10">DSM 24723</strain>
    </source>
</reference>
<proteinExistence type="inferred from homology"/>
<dbReference type="Gene3D" id="3.30.830.10">
    <property type="entry name" value="Metalloenzyme, LuxS/M16 peptidase-like"/>
    <property type="match status" value="2"/>
</dbReference>
<dbReference type="Pfam" id="PF05193">
    <property type="entry name" value="Peptidase_M16_C"/>
    <property type="match status" value="1"/>
</dbReference>
<name>A0A852X3C8_9MICO</name>
<feature type="domain" description="Peptidase M16 N-terminal" evidence="7">
    <location>
        <begin position="17"/>
        <end position="153"/>
    </location>
</feature>
<dbReference type="RefSeq" id="WP_179462740.1">
    <property type="nucleotide sequence ID" value="NZ_JACBZX010000001.1"/>
</dbReference>
<dbReference type="InterPro" id="IPR011765">
    <property type="entry name" value="Pept_M16_N"/>
</dbReference>
<evidence type="ECO:0000256" key="2">
    <source>
        <dbReference type="ARBA" id="ARBA00022670"/>
    </source>
</evidence>
<dbReference type="InterPro" id="IPR011249">
    <property type="entry name" value="Metalloenz_LuxS/M16"/>
</dbReference>
<keyword evidence="4" id="KW-0862">Zinc</keyword>
<protein>
    <submittedName>
        <fullName evidence="9">Putative Zn-dependent peptidase</fullName>
    </submittedName>
</protein>
<feature type="compositionally biased region" description="Acidic residues" evidence="6">
    <location>
        <begin position="441"/>
        <end position="453"/>
    </location>
</feature>
<evidence type="ECO:0000256" key="5">
    <source>
        <dbReference type="ARBA" id="ARBA00023049"/>
    </source>
</evidence>
<evidence type="ECO:0000259" key="7">
    <source>
        <dbReference type="Pfam" id="PF00675"/>
    </source>
</evidence>
<evidence type="ECO:0000259" key="8">
    <source>
        <dbReference type="Pfam" id="PF05193"/>
    </source>
</evidence>
<comment type="caution">
    <text evidence="9">The sequence shown here is derived from an EMBL/GenBank/DDBJ whole genome shotgun (WGS) entry which is preliminary data.</text>
</comment>
<sequence>MPLHYTLEQRRLSNGLRVVVQPDPTTPTVTVNLWVGVGSRHEEAGRTGFAHLFEHLMFQGSEHVANGEHFQALMGVGGRLNATTWFDRTNYFETVPTGALELALWLEADRHGRLLPALTQENLDNQRDVVKEEKRQRYDNQPYGTALARIYETLFPEGHPYHHSTIGSMADLDAASLQDVHDFYARHYAPDNTVLTLVGDVTVERAVALAETYLGPLQQRSEPRRPDLPQLPPLTTPARLEVTEEVPNDRIYLAFRLPVEGGASRHDFLAASMALDCLGALSFAPLEQRLVREEPLANSVDTSAMGFVDGVSLGLVVADVAEGVDPDRVEAVICEELERFAADGPSPQMMEAVLAQAERGWLSALAAQDERADLICHYTLLHDDPGYINTFLDQVAEVTPEQVRDAAREWLRPEQRAAVVYRAADGEHERPAGQNSAESDAGTDEENDQEVVA</sequence>
<dbReference type="SUPFAM" id="SSF63411">
    <property type="entry name" value="LuxS/MPP-like metallohydrolase"/>
    <property type="match status" value="2"/>
</dbReference>
<keyword evidence="2" id="KW-0645">Protease</keyword>
<dbReference type="PANTHER" id="PTHR43690:SF17">
    <property type="entry name" value="PROTEIN YHJJ"/>
    <property type="match status" value="1"/>
</dbReference>
<evidence type="ECO:0000256" key="1">
    <source>
        <dbReference type="ARBA" id="ARBA00007261"/>
    </source>
</evidence>